<evidence type="ECO:0000313" key="4">
    <source>
        <dbReference type="Proteomes" id="UP000050564"/>
    </source>
</evidence>
<dbReference type="Proteomes" id="UP000050564">
    <property type="component" value="Unassembled WGS sequence"/>
</dbReference>
<evidence type="ECO:0000313" key="3">
    <source>
        <dbReference type="EMBL" id="RMN17621.1"/>
    </source>
</evidence>
<feature type="region of interest" description="Disordered" evidence="1">
    <location>
        <begin position="1"/>
        <end position="26"/>
    </location>
</feature>
<evidence type="ECO:0000313" key="2">
    <source>
        <dbReference type="EMBL" id="KPW80183.1"/>
    </source>
</evidence>
<name>A0A0P9R916_PSECA</name>
<protein>
    <submittedName>
        <fullName evidence="2">Uncharacterized protein</fullName>
    </submittedName>
</protein>
<dbReference type="PATRIC" id="fig|86840.3.peg.2536"/>
<dbReference type="EMBL" id="LJPX01000076">
    <property type="protein sequence ID" value="KPW80183.1"/>
    <property type="molecule type" value="Genomic_DNA"/>
</dbReference>
<dbReference type="Proteomes" id="UP000281372">
    <property type="component" value="Unassembled WGS sequence"/>
</dbReference>
<reference evidence="3 5" key="2">
    <citation type="submission" date="2018-08" db="EMBL/GenBank/DDBJ databases">
        <title>Recombination of ecologically and evolutionarily significant loci maintains genetic cohesion in the Pseudomonas syringae species complex.</title>
        <authorList>
            <person name="Dillon M."/>
            <person name="Thakur S."/>
            <person name="Almeida R.N.D."/>
            <person name="Weir B.S."/>
            <person name="Guttman D.S."/>
        </authorList>
    </citation>
    <scope>NUCLEOTIDE SEQUENCE [LARGE SCALE GENOMIC DNA]</scope>
    <source>
        <strain evidence="3 5">ICMP 2821</strain>
    </source>
</reference>
<dbReference type="AlphaFoldDB" id="A0A0P9R916"/>
<organism evidence="2 4">
    <name type="scientific">Pseudomonas cannabina</name>
    <dbReference type="NCBI Taxonomy" id="86840"/>
    <lineage>
        <taxon>Bacteria</taxon>
        <taxon>Pseudomonadati</taxon>
        <taxon>Pseudomonadota</taxon>
        <taxon>Gammaproteobacteria</taxon>
        <taxon>Pseudomonadales</taxon>
        <taxon>Pseudomonadaceae</taxon>
        <taxon>Pseudomonas</taxon>
    </lineage>
</organism>
<reference evidence="2 4" key="1">
    <citation type="submission" date="2015-09" db="EMBL/GenBank/DDBJ databases">
        <title>Genome announcement of multiple Pseudomonas syringae strains.</title>
        <authorList>
            <person name="Thakur S."/>
            <person name="Wang P.W."/>
            <person name="Gong Y."/>
            <person name="Weir B.S."/>
            <person name="Guttman D.S."/>
        </authorList>
    </citation>
    <scope>NUCLEOTIDE SEQUENCE [LARGE SCALE GENOMIC DNA]</scope>
    <source>
        <strain evidence="2 4">ICMP2823</strain>
    </source>
</reference>
<gene>
    <name evidence="2" type="ORF">ALO81_102291</name>
    <name evidence="3" type="ORF">ALQ64_102543</name>
</gene>
<proteinExistence type="predicted"/>
<sequence>MNIKGHGPMINSTITHSPSPDFSADLRMQRRARVLLSSHKRRLTG</sequence>
<feature type="compositionally biased region" description="Polar residues" evidence="1">
    <location>
        <begin position="10"/>
        <end position="20"/>
    </location>
</feature>
<evidence type="ECO:0000256" key="1">
    <source>
        <dbReference type="SAM" id="MobiDB-lite"/>
    </source>
</evidence>
<evidence type="ECO:0000313" key="5">
    <source>
        <dbReference type="Proteomes" id="UP000281372"/>
    </source>
</evidence>
<comment type="caution">
    <text evidence="2">The sequence shown here is derived from an EMBL/GenBank/DDBJ whole genome shotgun (WGS) entry which is preliminary data.</text>
</comment>
<accession>A0A0P9R916</accession>
<dbReference type="EMBL" id="RBOW01000997">
    <property type="protein sequence ID" value="RMN17621.1"/>
    <property type="molecule type" value="Genomic_DNA"/>
</dbReference>